<proteinExistence type="predicted"/>
<dbReference type="EMBL" id="JAFBER010000011">
    <property type="protein sequence ID" value="MBM7645721.1"/>
    <property type="molecule type" value="Genomic_DNA"/>
</dbReference>
<name>A0ABS2Q086_9BACL</name>
<keyword evidence="1" id="KW-0812">Transmembrane</keyword>
<feature type="transmembrane region" description="Helical" evidence="1">
    <location>
        <begin position="288"/>
        <end position="310"/>
    </location>
</feature>
<keyword evidence="1" id="KW-1133">Transmembrane helix</keyword>
<accession>A0ABS2Q086</accession>
<comment type="caution">
    <text evidence="2">The sequence shown here is derived from an EMBL/GenBank/DDBJ whole genome shotgun (WGS) entry which is preliminary data.</text>
</comment>
<dbReference type="Proteomes" id="UP000808914">
    <property type="component" value="Unassembled WGS sequence"/>
</dbReference>
<feature type="transmembrane region" description="Helical" evidence="1">
    <location>
        <begin position="113"/>
        <end position="135"/>
    </location>
</feature>
<evidence type="ECO:0000313" key="2">
    <source>
        <dbReference type="EMBL" id="MBM7645721.1"/>
    </source>
</evidence>
<keyword evidence="3" id="KW-1185">Reference proteome</keyword>
<organism evidence="2 3">
    <name type="scientific">Scopulibacillus daqui</name>
    <dbReference type="NCBI Taxonomy" id="1469162"/>
    <lineage>
        <taxon>Bacteria</taxon>
        <taxon>Bacillati</taxon>
        <taxon>Bacillota</taxon>
        <taxon>Bacilli</taxon>
        <taxon>Bacillales</taxon>
        <taxon>Sporolactobacillaceae</taxon>
        <taxon>Scopulibacillus</taxon>
    </lineage>
</organism>
<sequence length="317" mass="35622">MSSMLRLIQNENMKIYRKGTNRIMLLMLVGLILAAGLILKLNTPSPKPHVNDSWKQALIKENKNLEKEIKKVPKESQSYLKKEIAINQYRIDHHLPPVNGLHIWKFVDLMTNLVMVIAIFTIILAGGSIASEFNSGTIKLLLIRPVSRTAVLFSKYIAALLYAVLMLVVLFIVSWLVGGILFGFNGLTQPYLQYHNGHVTETNMVLYIFKEYGLNGVQLLMYVTLAAMISSVFRNSALAIGLSIFLLMVGPTAVQFLSKYDWVKYVLFANTNLTQYITGTPVVSDMTLGFSIAVLAVYYAAFVLIGWLFFTKRDITA</sequence>
<feature type="transmembrane region" description="Helical" evidence="1">
    <location>
        <begin position="156"/>
        <end position="184"/>
    </location>
</feature>
<evidence type="ECO:0000256" key="1">
    <source>
        <dbReference type="SAM" id="Phobius"/>
    </source>
</evidence>
<dbReference type="PANTHER" id="PTHR37305:SF1">
    <property type="entry name" value="MEMBRANE PROTEIN"/>
    <property type="match status" value="1"/>
</dbReference>
<feature type="transmembrane region" description="Helical" evidence="1">
    <location>
        <begin position="21"/>
        <end position="39"/>
    </location>
</feature>
<dbReference type="PANTHER" id="PTHR37305">
    <property type="entry name" value="INTEGRAL MEMBRANE PROTEIN-RELATED"/>
    <property type="match status" value="1"/>
</dbReference>
<feature type="transmembrane region" description="Helical" evidence="1">
    <location>
        <begin position="237"/>
        <end position="257"/>
    </location>
</feature>
<keyword evidence="1" id="KW-0472">Membrane</keyword>
<feature type="transmembrane region" description="Helical" evidence="1">
    <location>
        <begin position="204"/>
        <end position="225"/>
    </location>
</feature>
<gene>
    <name evidence="2" type="ORF">JOD45_001940</name>
</gene>
<reference evidence="2 3" key="1">
    <citation type="submission" date="2021-01" db="EMBL/GenBank/DDBJ databases">
        <title>Genomic Encyclopedia of Type Strains, Phase IV (KMG-IV): sequencing the most valuable type-strain genomes for metagenomic binning, comparative biology and taxonomic classification.</title>
        <authorList>
            <person name="Goeker M."/>
        </authorList>
    </citation>
    <scope>NUCLEOTIDE SEQUENCE [LARGE SCALE GENOMIC DNA]</scope>
    <source>
        <strain evidence="2 3">DSM 28236</strain>
    </source>
</reference>
<evidence type="ECO:0000313" key="3">
    <source>
        <dbReference type="Proteomes" id="UP000808914"/>
    </source>
</evidence>
<protein>
    <submittedName>
        <fullName evidence="2">ABC-2 type transport system permease protein</fullName>
    </submittedName>
</protein>
<dbReference type="Pfam" id="PF12679">
    <property type="entry name" value="ABC2_membrane_2"/>
    <property type="match status" value="1"/>
</dbReference>